<reference evidence="1" key="1">
    <citation type="submission" date="2021-11" db="EMBL/GenBank/DDBJ databases">
        <title>Description of a new species Pelosinus isolated from the bottom sediments of Lake Baikal.</title>
        <authorList>
            <person name="Zakharyuk A."/>
        </authorList>
    </citation>
    <scope>NUCLEOTIDE SEQUENCE</scope>
    <source>
        <strain evidence="1">Bkl1</strain>
    </source>
</reference>
<dbReference type="RefSeq" id="WP_229534213.1">
    <property type="nucleotide sequence ID" value="NZ_JAJHJB010000005.1"/>
</dbReference>
<accession>A0ABS8HNK4</accession>
<evidence type="ECO:0000313" key="2">
    <source>
        <dbReference type="Proteomes" id="UP001165492"/>
    </source>
</evidence>
<keyword evidence="2" id="KW-1185">Reference proteome</keyword>
<organism evidence="1 2">
    <name type="scientific">Pelosinus baikalensis</name>
    <dbReference type="NCBI Taxonomy" id="2892015"/>
    <lineage>
        <taxon>Bacteria</taxon>
        <taxon>Bacillati</taxon>
        <taxon>Bacillota</taxon>
        <taxon>Negativicutes</taxon>
        <taxon>Selenomonadales</taxon>
        <taxon>Sporomusaceae</taxon>
        <taxon>Pelosinus</taxon>
    </lineage>
</organism>
<proteinExistence type="predicted"/>
<dbReference type="Proteomes" id="UP001165492">
    <property type="component" value="Unassembled WGS sequence"/>
</dbReference>
<evidence type="ECO:0000313" key="1">
    <source>
        <dbReference type="EMBL" id="MCC5464797.1"/>
    </source>
</evidence>
<comment type="caution">
    <text evidence="1">The sequence shown here is derived from an EMBL/GenBank/DDBJ whole genome shotgun (WGS) entry which is preliminary data.</text>
</comment>
<name>A0ABS8HNK4_9FIRM</name>
<sequence length="114" mass="13341">MTLSVFPNVANPVYPLDEGRENPAISSQMENGMVISRPRFTRIRKKWILKWTALKNNEYQVLMNFWEQMCGGSQEFQWVNPVTGVSYIVRFTGEINFHLTSHDMWEGEITLQEV</sequence>
<protein>
    <submittedName>
        <fullName evidence="1">Uncharacterized protein</fullName>
    </submittedName>
</protein>
<dbReference type="EMBL" id="JAJHJB010000005">
    <property type="protein sequence ID" value="MCC5464797.1"/>
    <property type="molecule type" value="Genomic_DNA"/>
</dbReference>
<gene>
    <name evidence="1" type="ORF">LMF89_05360</name>
</gene>